<dbReference type="InterPro" id="IPR016024">
    <property type="entry name" value="ARM-type_fold"/>
</dbReference>
<dbReference type="Pfam" id="PF02115">
    <property type="entry name" value="Rho_GDI"/>
    <property type="match status" value="1"/>
</dbReference>
<evidence type="ECO:0000313" key="13">
    <source>
        <dbReference type="EMBL" id="TGZ57890.1"/>
    </source>
</evidence>
<accession>A0A4S2L5D3</accession>
<dbReference type="InterPro" id="IPR056497">
    <property type="entry name" value="HEAT_DAAF5"/>
</dbReference>
<evidence type="ECO:0000256" key="4">
    <source>
        <dbReference type="ARBA" id="ARBA00022490"/>
    </source>
</evidence>
<dbReference type="SUPFAM" id="SSF53271">
    <property type="entry name" value="PRTase-like"/>
    <property type="match status" value="2"/>
</dbReference>
<dbReference type="Gene3D" id="2.70.50.30">
    <property type="entry name" value="Coagulation Factor XIII, subunit A, domain 1"/>
    <property type="match status" value="1"/>
</dbReference>
<evidence type="ECO:0000259" key="10">
    <source>
        <dbReference type="Pfam" id="PF13793"/>
    </source>
</evidence>
<evidence type="ECO:0000256" key="8">
    <source>
        <dbReference type="ARBA" id="ARBA00080671"/>
    </source>
</evidence>
<dbReference type="Pfam" id="PF14572">
    <property type="entry name" value="Pribosyl_synth"/>
    <property type="match status" value="1"/>
</dbReference>
<keyword evidence="14" id="KW-1185">Reference proteome</keyword>
<comment type="similarity">
    <text evidence="2">Belongs to the ribose-phosphate pyrophosphokinase family.</text>
</comment>
<dbReference type="SUPFAM" id="SSF81296">
    <property type="entry name" value="E set domains"/>
    <property type="match status" value="1"/>
</dbReference>
<dbReference type="CDD" id="cd06223">
    <property type="entry name" value="PRTases_typeI"/>
    <property type="match status" value="1"/>
</dbReference>
<feature type="region of interest" description="Disordered" evidence="9">
    <location>
        <begin position="1225"/>
        <end position="1247"/>
    </location>
</feature>
<dbReference type="InterPro" id="IPR057978">
    <property type="entry name" value="TPR_DAAF5"/>
</dbReference>
<dbReference type="SUPFAM" id="SSF48371">
    <property type="entry name" value="ARM repeat"/>
    <property type="match status" value="1"/>
</dbReference>
<proteinExistence type="inferred from homology"/>
<dbReference type="FunFam" id="3.40.50.2020:FF:000024">
    <property type="entry name" value="Putative phosphoribosyl pyrophosphate synthase-associated protein 1"/>
    <property type="match status" value="1"/>
</dbReference>
<evidence type="ECO:0000256" key="1">
    <source>
        <dbReference type="ARBA" id="ARBA00004496"/>
    </source>
</evidence>
<comment type="function">
    <text evidence="6">Inhibits GDP/GTP exchange reaction of RhoB. Interacts specifically with the GDP- and GTP-bound forms of post-translationally processed Rhob and Rhog proteins, both of which show a growth-regulated expression in mammalian cells. Stimulates the release of the GDP-bound but not the GTP-bound RhoB protein. Also inhibits the GDP/GTP exchange of RhoB but shows less ability to inhibit the dissociation of prebound GTP.</text>
</comment>
<reference evidence="13 14" key="1">
    <citation type="journal article" date="2019" name="Philos. Trans. R. Soc. Lond., B, Biol. Sci.">
        <title>Ant behaviour and brain gene expression of defending hosts depend on the ecological success of the intruding social parasite.</title>
        <authorList>
            <person name="Kaur R."/>
            <person name="Stoldt M."/>
            <person name="Jongepier E."/>
            <person name="Feldmeyer B."/>
            <person name="Menzel F."/>
            <person name="Bornberg-Bauer E."/>
            <person name="Foitzik S."/>
        </authorList>
    </citation>
    <scope>NUCLEOTIDE SEQUENCE [LARGE SCALE GENOMIC DNA]</scope>
    <source>
        <tissue evidence="13">Whole body</tissue>
    </source>
</reference>
<dbReference type="GO" id="GO:0036158">
    <property type="term" value="P:outer dynein arm assembly"/>
    <property type="evidence" value="ECO:0007669"/>
    <property type="project" value="TreeGrafter"/>
</dbReference>
<dbReference type="Pfam" id="PF13793">
    <property type="entry name" value="Pribosyltran_N"/>
    <property type="match status" value="1"/>
</dbReference>
<dbReference type="GO" id="GO:0000287">
    <property type="term" value="F:magnesium ion binding"/>
    <property type="evidence" value="ECO:0007669"/>
    <property type="project" value="InterPro"/>
</dbReference>
<feature type="domain" description="Dynein axonemal assembly factor 5 TPR repeats" evidence="12">
    <location>
        <begin position="395"/>
        <end position="681"/>
    </location>
</feature>
<evidence type="ECO:0000256" key="9">
    <source>
        <dbReference type="SAM" id="MobiDB-lite"/>
    </source>
</evidence>
<dbReference type="InterPro" id="IPR011989">
    <property type="entry name" value="ARM-like"/>
</dbReference>
<evidence type="ECO:0000256" key="2">
    <source>
        <dbReference type="ARBA" id="ARBA00006478"/>
    </source>
</evidence>
<dbReference type="GO" id="GO:0003341">
    <property type="term" value="P:cilium movement"/>
    <property type="evidence" value="ECO:0007669"/>
    <property type="project" value="TreeGrafter"/>
</dbReference>
<dbReference type="Pfam" id="PF24573">
    <property type="entry name" value="HEAT_DAAF5"/>
    <property type="match status" value="1"/>
</dbReference>
<evidence type="ECO:0000256" key="6">
    <source>
        <dbReference type="ARBA" id="ARBA00053735"/>
    </source>
</evidence>
<evidence type="ECO:0000259" key="12">
    <source>
        <dbReference type="Pfam" id="PF25757"/>
    </source>
</evidence>
<evidence type="ECO:0000256" key="3">
    <source>
        <dbReference type="ARBA" id="ARBA00009758"/>
    </source>
</evidence>
<dbReference type="EMBL" id="QBLH01000108">
    <property type="protein sequence ID" value="TGZ57890.1"/>
    <property type="molecule type" value="Genomic_DNA"/>
</dbReference>
<dbReference type="GO" id="GO:0009165">
    <property type="term" value="P:nucleotide biosynthetic process"/>
    <property type="evidence" value="ECO:0007669"/>
    <property type="project" value="UniProtKB-KW"/>
</dbReference>
<dbReference type="InterPro" id="IPR024792">
    <property type="entry name" value="RhoGDI_dom_sf"/>
</dbReference>
<feature type="domain" description="Ribose-phosphate pyrophosphokinase N-terminal" evidence="10">
    <location>
        <begin position="34"/>
        <end position="149"/>
    </location>
</feature>
<dbReference type="FunFam" id="2.70.50.30:FF:000001">
    <property type="entry name" value="Rho GDP-dissociation inhibitor 1"/>
    <property type="match status" value="1"/>
</dbReference>
<dbReference type="GO" id="GO:0045505">
    <property type="term" value="F:dynein intermediate chain binding"/>
    <property type="evidence" value="ECO:0007669"/>
    <property type="project" value="TreeGrafter"/>
</dbReference>
<dbReference type="InterPro" id="IPR005946">
    <property type="entry name" value="Rib-P_diPkinase"/>
</dbReference>
<dbReference type="NCBIfam" id="TIGR01251">
    <property type="entry name" value="ribP_PPkin"/>
    <property type="match status" value="1"/>
</dbReference>
<evidence type="ECO:0000313" key="14">
    <source>
        <dbReference type="Proteomes" id="UP000310200"/>
    </source>
</evidence>
<dbReference type="GO" id="GO:0036159">
    <property type="term" value="P:inner dynein arm assembly"/>
    <property type="evidence" value="ECO:0007669"/>
    <property type="project" value="TreeGrafter"/>
</dbReference>
<organism evidence="13 14">
    <name type="scientific">Temnothorax longispinosus</name>
    <dbReference type="NCBI Taxonomy" id="300112"/>
    <lineage>
        <taxon>Eukaryota</taxon>
        <taxon>Metazoa</taxon>
        <taxon>Ecdysozoa</taxon>
        <taxon>Arthropoda</taxon>
        <taxon>Hexapoda</taxon>
        <taxon>Insecta</taxon>
        <taxon>Pterygota</taxon>
        <taxon>Neoptera</taxon>
        <taxon>Endopterygota</taxon>
        <taxon>Hymenoptera</taxon>
        <taxon>Apocrita</taxon>
        <taxon>Aculeata</taxon>
        <taxon>Formicoidea</taxon>
        <taxon>Formicidae</taxon>
        <taxon>Myrmicinae</taxon>
        <taxon>Temnothorax</taxon>
    </lineage>
</organism>
<evidence type="ECO:0000256" key="5">
    <source>
        <dbReference type="ARBA" id="ARBA00022727"/>
    </source>
</evidence>
<dbReference type="STRING" id="300112.A0A4S2L5D3"/>
<keyword evidence="5" id="KW-0545">Nucleotide biosynthesis</keyword>
<comment type="caution">
    <text evidence="13">The sequence shown here is derived from an EMBL/GenBank/DDBJ whole genome shotgun (WGS) entry which is preliminary data.</text>
</comment>
<comment type="subcellular location">
    <subcellularLocation>
        <location evidence="1">Cytoplasm</location>
    </subcellularLocation>
</comment>
<dbReference type="PANTHER" id="PTHR16216">
    <property type="entry name" value="DYNEIN ASSEMBLY FACTOR 5, AXONEMAL"/>
    <property type="match status" value="1"/>
</dbReference>
<dbReference type="InterPro" id="IPR029057">
    <property type="entry name" value="PRTase-like"/>
</dbReference>
<keyword evidence="4" id="KW-0963">Cytoplasm</keyword>
<dbReference type="InterPro" id="IPR029099">
    <property type="entry name" value="Pribosyltran_N"/>
</dbReference>
<dbReference type="PANTHER" id="PTHR16216:SF2">
    <property type="entry name" value="DYNEIN AXONEMAL ASSEMBLY FACTOR 5"/>
    <property type="match status" value="1"/>
</dbReference>
<evidence type="ECO:0000259" key="11">
    <source>
        <dbReference type="Pfam" id="PF24573"/>
    </source>
</evidence>
<comment type="similarity">
    <text evidence="3">Belongs to the Rho GDI family.</text>
</comment>
<dbReference type="InterPro" id="IPR000836">
    <property type="entry name" value="PRTase_dom"/>
</dbReference>
<dbReference type="InterPro" id="IPR014756">
    <property type="entry name" value="Ig_E-set"/>
</dbReference>
<dbReference type="Gene3D" id="3.40.50.2020">
    <property type="match status" value="2"/>
</dbReference>
<dbReference type="Pfam" id="PF25757">
    <property type="entry name" value="TPR_DNAAF5"/>
    <property type="match status" value="1"/>
</dbReference>
<dbReference type="Proteomes" id="UP000310200">
    <property type="component" value="Unassembled WGS sequence"/>
</dbReference>
<dbReference type="FunFam" id="3.40.50.2020:FF:000036">
    <property type="entry name" value="Uncharacterized protein, isoform B"/>
    <property type="match status" value="1"/>
</dbReference>
<gene>
    <name evidence="13" type="ORF">DBV15_07281</name>
</gene>
<evidence type="ECO:0000256" key="7">
    <source>
        <dbReference type="ARBA" id="ARBA00073845"/>
    </source>
</evidence>
<dbReference type="GO" id="GO:0005737">
    <property type="term" value="C:cytoplasm"/>
    <property type="evidence" value="ECO:0007669"/>
    <property type="project" value="UniProtKB-SubCell"/>
</dbReference>
<dbReference type="GO" id="GO:0007266">
    <property type="term" value="P:Rho protein signal transduction"/>
    <property type="evidence" value="ECO:0007669"/>
    <property type="project" value="InterPro"/>
</dbReference>
<protein>
    <recommendedName>
        <fullName evidence="7">Rho GDP-dissociation inhibitor 3</fullName>
    </recommendedName>
    <alternativeName>
        <fullName evidence="8">Rho-GDI gamma</fullName>
    </alternativeName>
</protein>
<feature type="domain" description="Dynein axonemal assembly factor 5 HEAT-repeat" evidence="11">
    <location>
        <begin position="690"/>
        <end position="865"/>
    </location>
</feature>
<dbReference type="GO" id="GO:0005094">
    <property type="term" value="F:Rho GDP-dissociation inhibitor activity"/>
    <property type="evidence" value="ECO:0007669"/>
    <property type="project" value="InterPro"/>
</dbReference>
<dbReference type="SMART" id="SM01400">
    <property type="entry name" value="Pribosyltran_N"/>
    <property type="match status" value="1"/>
</dbReference>
<dbReference type="InterPro" id="IPR000406">
    <property type="entry name" value="Rho_GDI"/>
</dbReference>
<sequence>MAVNLVACVPRGPRCCVAAERTVGMMEKPVSSDIVIVAGNSHPELANLIANRLGVKPGGCSVYHKSNRETMVEIGDSVRGKDLYIIQTGSKDVNNNIMELLIMAYACKTSSAKNIVGVIPYLPYSKQCKMRKRGCIVSKLLAKMLCTSGLTHIITMDLHQKEIQGFFDVPVDNLRASPFLLQYIQESIPDYHNSVIVARNPGSAKKATSYAERLRLGIAVIHGEQREAESDMNDGRYSPPALAMAARTMEVGVGVPLHPAKEKPPISVVGDVGGRIAIMVVGKDDMIDDVQSYVAAAEALKERGAYKIYVLATHGLLSSDAPRLLEESPIDEVVVTNTVPHDVQKMQCPKIKTVDISVLLAEAIRRIHNKESMSYLFKNINMALDLELSKIVVSLQADEKNRRKQALEEILKNISREEISGRPDDLVKIWESVHRFLVRIMNDSMETCRDLTVGILKIFLEALPPDDKHIIYILPIMSRRLGMQELIEPSEEVRLKCVSLLRLIILKYKDLLVPYIQDVTGILARTVTDNYPNVKKESCKCISDYAKTLSRHFYSQSEYLIKPILSNFTHQHYRVRLAAVEAIGDAIQYGNSKSMEEVATPLAQRLFDQSGIVREAVIEVSGCWLIKLPDRYGWWHRLLPLIMTGLHDELAEIRAKAADMWDAAGKLYMEENENDEKLKDKMDFLAEDPEHYPPEVSRPNLGCRVIAQQNLCKLISGISAELGDWLPDIRVRSAQLLCVLILNVEENVTQHIEKLLPPMYRACNDEDKRVIGCVETAARYLGYFVQPKIYCHLVLPTLDESPTTGHLRVFAAIISGSERRALSQQLNEIANFLQQPDICQNLTAYCNAQDCVAVTQALFAVIFTTYAMSAEPSIREEADRLLEILVGINSLKDIEELFYNHARPLIMSISDDSSSWTVYSAESQIFCACLSRAGVAMSRNMDLTLPIFEKTMSKDVDPELKLRHFILLSEYFLNNQNLHRHIEDPHRFVSTIVEQLIVPGLIWAAGRAAEAIRTAAVCCLCAVLQNKIVNPDEKDEINEAELFANEKNEKSRASITAEQFPSIFDEIVPVLVSLVDDKAKKTRLYSMRAICLLVTIGQRLSCLNDAHIHRTYPVILKRLDDGCDDVRYAAVEALVDVWSVASEDYDTVVSRCHVDALYTTMIIHLDDPEPRFQEIMLGNDALKRVARIYPELLHQKLHGCRPNFRNKAGVDALLEYCQAMSDPTGDHVDALDAEEPDVESSYKPPPEKSIEQILEADKEDESLRKYKETLLGEAKSGGIVVDANDPRKVIVKKLALCVADRPDMELDLTGDLSQLKKQTFIIKEGVSYRIRIDFIVQREIVHGLKYVQKTYRLGVPVDKMTHMVGSYPPKTEIQSYTTPAEDAPAGVVARGSYSVSSLFTDDDKHEHLKWEWAFEIKKDWKD</sequence>
<name>A0A4S2L5D3_9HYME</name>
<dbReference type="InterPro" id="IPR052623">
    <property type="entry name" value="DAAF5"/>
</dbReference>
<dbReference type="Gene3D" id="1.25.10.10">
    <property type="entry name" value="Leucine-rich Repeat Variant"/>
    <property type="match status" value="3"/>
</dbReference>